<proteinExistence type="predicted"/>
<dbReference type="AlphaFoldDB" id="A0A9N9UC86"/>
<evidence type="ECO:0000313" key="1">
    <source>
        <dbReference type="EMBL" id="CAG9984027.1"/>
    </source>
</evidence>
<evidence type="ECO:0000313" key="2">
    <source>
        <dbReference type="Proteomes" id="UP000754883"/>
    </source>
</evidence>
<dbReference type="EMBL" id="CABFNO020001379">
    <property type="protein sequence ID" value="CAG9984027.1"/>
    <property type="molecule type" value="Genomic_DNA"/>
</dbReference>
<sequence length="69" mass="7758">MWHALRLPISTVATHPTAILSIMSTLERRYGALVKNLPAQPVIAWDKHAATEMETTTLSRARIGFTVEW</sequence>
<reference evidence="1" key="1">
    <citation type="submission" date="2021-10" db="EMBL/GenBank/DDBJ databases">
        <authorList>
            <person name="Piombo E."/>
        </authorList>
    </citation>
    <scope>NUCLEOTIDE SEQUENCE</scope>
</reference>
<comment type="caution">
    <text evidence="1">The sequence shown here is derived from an EMBL/GenBank/DDBJ whole genome shotgun (WGS) entry which is preliminary data.</text>
</comment>
<dbReference type="Proteomes" id="UP000754883">
    <property type="component" value="Unassembled WGS sequence"/>
</dbReference>
<gene>
    <name evidence="1" type="ORF">CBYS24578_00008532</name>
</gene>
<protein>
    <submittedName>
        <fullName evidence="1">Uncharacterized protein</fullName>
    </submittedName>
</protein>
<keyword evidence="2" id="KW-1185">Reference proteome</keyword>
<organism evidence="1 2">
    <name type="scientific">Clonostachys byssicola</name>
    <dbReference type="NCBI Taxonomy" id="160290"/>
    <lineage>
        <taxon>Eukaryota</taxon>
        <taxon>Fungi</taxon>
        <taxon>Dikarya</taxon>
        <taxon>Ascomycota</taxon>
        <taxon>Pezizomycotina</taxon>
        <taxon>Sordariomycetes</taxon>
        <taxon>Hypocreomycetidae</taxon>
        <taxon>Hypocreales</taxon>
        <taxon>Bionectriaceae</taxon>
        <taxon>Clonostachys</taxon>
    </lineage>
</organism>
<accession>A0A9N9UC86</accession>
<name>A0A9N9UC86_9HYPO</name>